<accession>A0A7W8B0V7</accession>
<evidence type="ECO:0000313" key="1">
    <source>
        <dbReference type="EMBL" id="MBB5108017.1"/>
    </source>
</evidence>
<dbReference type="RefSeq" id="WP_260423114.1">
    <property type="nucleotide sequence ID" value="NZ_BMSQ01000032.1"/>
</dbReference>
<sequence length="41" mass="4235">MTAPRALGSGVSFHVVSTVKVTESDHPGLQCVPSSVVARKV</sequence>
<comment type="caution">
    <text evidence="1">The sequence shown here is derived from an EMBL/GenBank/DDBJ whole genome shotgun (WGS) entry which is preliminary data.</text>
</comment>
<evidence type="ECO:0000313" key="2">
    <source>
        <dbReference type="Proteomes" id="UP000549009"/>
    </source>
</evidence>
<gene>
    <name evidence="1" type="ORF">FHS40_007138</name>
</gene>
<dbReference type="AlphaFoldDB" id="A0A7W8B0V7"/>
<dbReference type="Proteomes" id="UP000549009">
    <property type="component" value="Unassembled WGS sequence"/>
</dbReference>
<protein>
    <submittedName>
        <fullName evidence="1">Uncharacterized protein</fullName>
    </submittedName>
</protein>
<organism evidence="1 2">
    <name type="scientific">Streptomyces spectabilis</name>
    <dbReference type="NCBI Taxonomy" id="68270"/>
    <lineage>
        <taxon>Bacteria</taxon>
        <taxon>Bacillati</taxon>
        <taxon>Actinomycetota</taxon>
        <taxon>Actinomycetes</taxon>
        <taxon>Kitasatosporales</taxon>
        <taxon>Streptomycetaceae</taxon>
        <taxon>Streptomyces</taxon>
    </lineage>
</organism>
<keyword evidence="2" id="KW-1185">Reference proteome</keyword>
<dbReference type="EMBL" id="JACHJD010000016">
    <property type="protein sequence ID" value="MBB5108017.1"/>
    <property type="molecule type" value="Genomic_DNA"/>
</dbReference>
<reference evidence="1 2" key="1">
    <citation type="submission" date="2020-08" db="EMBL/GenBank/DDBJ databases">
        <title>Genomic Encyclopedia of Type Strains, Phase III (KMG-III): the genomes of soil and plant-associated and newly described type strains.</title>
        <authorList>
            <person name="Whitman W."/>
        </authorList>
    </citation>
    <scope>NUCLEOTIDE SEQUENCE [LARGE SCALE GENOMIC DNA]</scope>
    <source>
        <strain evidence="1 2">CECT 3146</strain>
    </source>
</reference>
<proteinExistence type="predicted"/>
<name>A0A7W8B0V7_STRST</name>